<gene>
    <name evidence="1" type="ORF">LMG32879_001393</name>
</gene>
<comment type="caution">
    <text evidence="1">The sequence shown here is derived from an EMBL/GenBank/DDBJ whole genome shotgun (WGS) entry which is preliminary data.</text>
</comment>
<dbReference type="RefSeq" id="WP_289840650.1">
    <property type="nucleotide sequence ID" value="NZ_CATKSH010000006.1"/>
</dbReference>
<name>A0AA35UR20_9PROT</name>
<dbReference type="EMBL" id="CATKSH010000006">
    <property type="protein sequence ID" value="CAI9120560.1"/>
    <property type="molecule type" value="Genomic_DNA"/>
</dbReference>
<protein>
    <submittedName>
        <fullName evidence="1">Divergent polysaccharide deacetylase family protein</fullName>
    </submittedName>
</protein>
<keyword evidence="2" id="KW-1185">Reference proteome</keyword>
<dbReference type="Pfam" id="PF04748">
    <property type="entry name" value="Polysacc_deac_2"/>
    <property type="match status" value="1"/>
</dbReference>
<dbReference type="Gene3D" id="3.20.20.370">
    <property type="entry name" value="Glycoside hydrolase/deacetylase"/>
    <property type="match status" value="1"/>
</dbReference>
<organism evidence="1 2">
    <name type="scientific">Brytella acorum</name>
    <dbReference type="NCBI Taxonomy" id="2959299"/>
    <lineage>
        <taxon>Bacteria</taxon>
        <taxon>Pseudomonadati</taxon>
        <taxon>Pseudomonadota</taxon>
        <taxon>Alphaproteobacteria</taxon>
        <taxon>Acetobacterales</taxon>
        <taxon>Acetobacteraceae</taxon>
        <taxon>Brytella</taxon>
    </lineage>
</organism>
<reference evidence="1" key="1">
    <citation type="submission" date="2023-03" db="EMBL/GenBank/DDBJ databases">
        <authorList>
            <person name="Cleenwerck I."/>
        </authorList>
    </citation>
    <scope>NUCLEOTIDE SEQUENCE</scope>
    <source>
        <strain evidence="1">LMG 32879</strain>
    </source>
</reference>
<dbReference type="SUPFAM" id="SSF88713">
    <property type="entry name" value="Glycoside hydrolase/deacetylase"/>
    <property type="match status" value="1"/>
</dbReference>
<evidence type="ECO:0000313" key="2">
    <source>
        <dbReference type="Proteomes" id="UP001176960"/>
    </source>
</evidence>
<proteinExistence type="predicted"/>
<dbReference type="Proteomes" id="UP001176960">
    <property type="component" value="Unassembled WGS sequence"/>
</dbReference>
<dbReference type="InterPro" id="IPR011330">
    <property type="entry name" value="Glyco_hydro/deAcase_b/a-brl"/>
</dbReference>
<accession>A0AA35UR20</accession>
<dbReference type="InterPro" id="IPR006837">
    <property type="entry name" value="Divergent_DAC"/>
</dbReference>
<dbReference type="PANTHER" id="PTHR30105:SF2">
    <property type="entry name" value="DIVERGENT POLYSACCHARIDE DEACETYLASE SUPERFAMILY"/>
    <property type="match status" value="1"/>
</dbReference>
<dbReference type="AlphaFoldDB" id="A0AA35UR20"/>
<sequence>MAGRALLCFWGIVAVGGVAGIGGLAWMGGKTTPSPIASVSKAGKDAKMPPPLPFTEHATRTEPPPKVLPAVTGPHVAVVLGGFGYASELSERVLNELPPEIGLLVSPYLHDLPALIQRAKAAGHEVYLDLPVQGASPDDTAVGPHALGYGNNPAQDLEALRWNLERAPGITGISVADTIQRDAPSAPGYAASPDFPPIAHVVTHDGLLVLVNGDQRPGIAHDLRSDSTIHLDADGATITRALSQLTDRAIHGEYVLSVTDTVTPSGITALKAWSTDLTKQGITLVAPSRMLAPDGFVQDASHDAGNPT</sequence>
<dbReference type="GO" id="GO:0005975">
    <property type="term" value="P:carbohydrate metabolic process"/>
    <property type="evidence" value="ECO:0007669"/>
    <property type="project" value="InterPro"/>
</dbReference>
<dbReference type="PANTHER" id="PTHR30105">
    <property type="entry name" value="UNCHARACTERIZED YIBQ-RELATED"/>
    <property type="match status" value="1"/>
</dbReference>
<evidence type="ECO:0000313" key="1">
    <source>
        <dbReference type="EMBL" id="CAI9120560.1"/>
    </source>
</evidence>